<proteinExistence type="predicted"/>
<accession>A0A7J6T9Y9</accession>
<dbReference type="EMBL" id="JABANO010012263">
    <property type="protein sequence ID" value="KAF4742094.1"/>
    <property type="molecule type" value="Genomic_DNA"/>
</dbReference>
<keyword evidence="3" id="KW-1185">Reference proteome</keyword>
<evidence type="ECO:0000313" key="3">
    <source>
        <dbReference type="Proteomes" id="UP000553632"/>
    </source>
</evidence>
<keyword evidence="1" id="KW-0732">Signal</keyword>
<evidence type="ECO:0000256" key="1">
    <source>
        <dbReference type="SAM" id="SignalP"/>
    </source>
</evidence>
<feature type="chain" id="PRO_5029658465" evidence="1">
    <location>
        <begin position="25"/>
        <end position="365"/>
    </location>
</feature>
<sequence>MFISRGPTAAVVMVLMLMTTRVDALEGGPVRSDRNRRGPYDRAQLSRQKFDDLTAELSSLGVSQGHGRTSNEMSNELARIDITSGKGGTQQQDWDELSDSFSNVHLEDTCSSTWKDEKTPGSVTTATLWARRGAPNEPYHLDCISFHQRLQDATPLGNLTGLFKKLIDTSEVPGDPRTDVRYMSKYYVNLKYFMPTQLEGDGLTCQQQLDRRIYEGLGDDLSAYSDTPENGIDPTHLGEYLMAFNTVREISSNAERQEFWDLDWDDVRRGMEVVWSGNIQKFIIASLAVISPTSMAIPGGYPIHHENLERMNIDATFDTNGPLLSLVAYGQAAAALIGSSKTYFAWPEPIFEALLEEAPLYNGDI</sequence>
<evidence type="ECO:0000313" key="2">
    <source>
        <dbReference type="EMBL" id="KAF4742094.1"/>
    </source>
</evidence>
<gene>
    <name evidence="2" type="ORF">FOZ63_006335</name>
</gene>
<protein>
    <submittedName>
        <fullName evidence="2">Uncharacterized protein</fullName>
    </submittedName>
</protein>
<reference evidence="2 3" key="1">
    <citation type="submission" date="2020-04" db="EMBL/GenBank/DDBJ databases">
        <title>Perkinsus olseni comparative genomics.</title>
        <authorList>
            <person name="Bogema D.R."/>
        </authorList>
    </citation>
    <scope>NUCLEOTIDE SEQUENCE [LARGE SCALE GENOMIC DNA]</scope>
    <source>
        <strain evidence="2 3">ATCC PRA-207</strain>
    </source>
</reference>
<name>A0A7J6T9Y9_PEROL</name>
<comment type="caution">
    <text evidence="2">The sequence shown here is derived from an EMBL/GenBank/DDBJ whole genome shotgun (WGS) entry which is preliminary data.</text>
</comment>
<dbReference type="Proteomes" id="UP000553632">
    <property type="component" value="Unassembled WGS sequence"/>
</dbReference>
<dbReference type="AlphaFoldDB" id="A0A7J6T9Y9"/>
<feature type="signal peptide" evidence="1">
    <location>
        <begin position="1"/>
        <end position="24"/>
    </location>
</feature>
<organism evidence="2 3">
    <name type="scientific">Perkinsus olseni</name>
    <name type="common">Perkinsus atlanticus</name>
    <dbReference type="NCBI Taxonomy" id="32597"/>
    <lineage>
        <taxon>Eukaryota</taxon>
        <taxon>Sar</taxon>
        <taxon>Alveolata</taxon>
        <taxon>Perkinsozoa</taxon>
        <taxon>Perkinsea</taxon>
        <taxon>Perkinsida</taxon>
        <taxon>Perkinsidae</taxon>
        <taxon>Perkinsus</taxon>
    </lineage>
</organism>